<feature type="transmembrane region" description="Helical" evidence="1">
    <location>
        <begin position="77"/>
        <end position="101"/>
    </location>
</feature>
<keyword evidence="3" id="KW-1185">Reference proteome</keyword>
<gene>
    <name evidence="2" type="ORF">BHF68_07830</name>
</gene>
<dbReference type="AlphaFoldDB" id="A0A1E5G1Z5"/>
<accession>A0A1E5G1Z5</accession>
<sequence length="176" mass="20684">MSVINFYVSLIKGKLAEAYSTKGIEGFIKKIETWIGIILLAFLFMFLLSSLVVSIWFVAFFLLCFLFITFLLKTDRISFLFLGVPYLILLALRVLSSFQNAHKEQKKQKEQNGKEFDADMQYFKNLMTLLITIVLLPFVSMLAIFIWVYFLFYAIDFLFYLLEIFFNYLNSLNSKN</sequence>
<keyword evidence="1" id="KW-1133">Transmembrane helix</keyword>
<evidence type="ECO:0000256" key="1">
    <source>
        <dbReference type="SAM" id="Phobius"/>
    </source>
</evidence>
<dbReference type="RefSeq" id="WP_069643558.1">
    <property type="nucleotide sequence ID" value="NZ_MIJE01000031.1"/>
</dbReference>
<keyword evidence="1" id="KW-0812">Transmembrane</keyword>
<feature type="transmembrane region" description="Helical" evidence="1">
    <location>
        <begin position="122"/>
        <end position="144"/>
    </location>
</feature>
<keyword evidence="1" id="KW-0472">Membrane</keyword>
<dbReference type="Proteomes" id="UP000094296">
    <property type="component" value="Unassembled WGS sequence"/>
</dbReference>
<dbReference type="EMBL" id="MIJE01000031">
    <property type="protein sequence ID" value="OEF96549.1"/>
    <property type="molecule type" value="Genomic_DNA"/>
</dbReference>
<proteinExistence type="predicted"/>
<evidence type="ECO:0000313" key="3">
    <source>
        <dbReference type="Proteomes" id="UP000094296"/>
    </source>
</evidence>
<name>A0A1E5G1Z5_9FIRM</name>
<organism evidence="2 3">
    <name type="scientific">Desulfuribacillus alkaliarsenatis</name>
    <dbReference type="NCBI Taxonomy" id="766136"/>
    <lineage>
        <taxon>Bacteria</taxon>
        <taxon>Bacillati</taxon>
        <taxon>Bacillota</taxon>
        <taxon>Desulfuribacillia</taxon>
        <taxon>Desulfuribacillales</taxon>
        <taxon>Desulfuribacillaceae</taxon>
        <taxon>Desulfuribacillus</taxon>
    </lineage>
</organism>
<evidence type="ECO:0000313" key="2">
    <source>
        <dbReference type="EMBL" id="OEF96549.1"/>
    </source>
</evidence>
<feature type="transmembrane region" description="Helical" evidence="1">
    <location>
        <begin position="38"/>
        <end position="71"/>
    </location>
</feature>
<comment type="caution">
    <text evidence="2">The sequence shown here is derived from an EMBL/GenBank/DDBJ whole genome shotgun (WGS) entry which is preliminary data.</text>
</comment>
<protein>
    <submittedName>
        <fullName evidence="2">Uncharacterized protein</fullName>
    </submittedName>
</protein>
<reference evidence="2 3" key="1">
    <citation type="submission" date="2016-09" db="EMBL/GenBank/DDBJ databases">
        <title>Draft genome sequence for the type strain of Desulfuribacillus alkaliarsenatis AHT28, an obligately anaerobic, sulfidogenic bacterium isolated from Russian soda lake sediments.</title>
        <authorList>
            <person name="Abin C.A."/>
            <person name="Hollibaugh J.T."/>
        </authorList>
    </citation>
    <scope>NUCLEOTIDE SEQUENCE [LARGE SCALE GENOMIC DNA]</scope>
    <source>
        <strain evidence="2 3">AHT28</strain>
    </source>
</reference>